<reference evidence="2" key="1">
    <citation type="submission" date="2020-04" db="EMBL/GenBank/DDBJ databases">
        <authorList>
            <person name="Chiriac C."/>
            <person name="Salcher M."/>
            <person name="Ghai R."/>
            <person name="Kavagutti S V."/>
        </authorList>
    </citation>
    <scope>NUCLEOTIDE SEQUENCE</scope>
</reference>
<proteinExistence type="predicted"/>
<keyword evidence="2" id="KW-0808">Transferase</keyword>
<dbReference type="InterPro" id="IPR014729">
    <property type="entry name" value="Rossmann-like_a/b/a_fold"/>
</dbReference>
<evidence type="ECO:0000259" key="1">
    <source>
        <dbReference type="Pfam" id="PF01507"/>
    </source>
</evidence>
<dbReference type="Pfam" id="PF01507">
    <property type="entry name" value="PAPS_reduct"/>
    <property type="match status" value="1"/>
</dbReference>
<dbReference type="InterPro" id="IPR002500">
    <property type="entry name" value="PAPS_reduct_dom"/>
</dbReference>
<sequence>MSNPFKIIEPTCISFSGGRTSAYMLYRILQAHDMSLPPEAIVCFANTGKECEETLEFVHDCETNWGVKINWLEYKAHETPKDRFRVVNFETASRNGEPFFDSINQNGKPYLPNPVARICTINMKIRVIHHFLKSLGWKHNENMDWVGIRADEQRRAAKIDRSRTPLVAAGITKEHVGAFWKSHAFDLKLPNNNGVTMHGNCDLCFLKPAHQIQSLIQEKPERALWWMKMEAHANSSNKTYGDGAKFRKDRPSYAEMHKYALAQTDMFDKDEEGIACFCGD</sequence>
<dbReference type="GO" id="GO:0016740">
    <property type="term" value="F:transferase activity"/>
    <property type="evidence" value="ECO:0007669"/>
    <property type="project" value="UniProtKB-KW"/>
</dbReference>
<organism evidence="2">
    <name type="scientific">uncultured Caudovirales phage</name>
    <dbReference type="NCBI Taxonomy" id="2100421"/>
    <lineage>
        <taxon>Viruses</taxon>
        <taxon>Duplodnaviria</taxon>
        <taxon>Heunggongvirae</taxon>
        <taxon>Uroviricota</taxon>
        <taxon>Caudoviricetes</taxon>
        <taxon>Peduoviridae</taxon>
        <taxon>Maltschvirus</taxon>
        <taxon>Maltschvirus maltsch</taxon>
    </lineage>
</organism>
<dbReference type="EMBL" id="LR796323">
    <property type="protein sequence ID" value="CAB4136763.1"/>
    <property type="molecule type" value="Genomic_DNA"/>
</dbReference>
<evidence type="ECO:0000313" key="2">
    <source>
        <dbReference type="EMBL" id="CAB4136763.1"/>
    </source>
</evidence>
<feature type="domain" description="Phosphoadenosine phosphosulphate reductase" evidence="1">
    <location>
        <begin position="12"/>
        <end position="160"/>
    </location>
</feature>
<gene>
    <name evidence="2" type="ORF">UFOVP307_41</name>
</gene>
<name>A0A6J5LUI6_9CAUD</name>
<dbReference type="SUPFAM" id="SSF52402">
    <property type="entry name" value="Adenine nucleotide alpha hydrolases-like"/>
    <property type="match status" value="1"/>
</dbReference>
<accession>A0A6J5LUI6</accession>
<dbReference type="Gene3D" id="3.40.50.620">
    <property type="entry name" value="HUPs"/>
    <property type="match status" value="1"/>
</dbReference>
<protein>
    <submittedName>
        <fullName evidence="2">CysH 3'-phosphoadenosine 5'-phosphosulfate sulfotransferase (PAPS reductase)/FAD synthetase and related enzymes</fullName>
    </submittedName>
</protein>